<dbReference type="AlphaFoldDB" id="A0A6F9E7N9"/>
<dbReference type="PANTHER" id="PTHR43114:SF6">
    <property type="entry name" value="ADENINE DEAMINASE"/>
    <property type="match status" value="1"/>
</dbReference>
<dbReference type="RefSeq" id="WP_170085333.1">
    <property type="nucleotide sequence ID" value="NZ_CP047972.1"/>
</dbReference>
<sequence>MFVDLKVIWNLPKVELHVHLEGAIPKETVLSLAAEQNAALPRQERDLFSFQELGGFLRFLDWMCGLVREQATLETIAYDFAFRSSRQGIVYSEVIVNPTHWRALDLEQLVEAVHAGFDRAQEDGLADCRILLSLARHQTEKEARDLVEWLRVHHPNRVVGISVDGDEGAAGRTGPKFAGAYTMAESLGYGLTAHAGESSGPEGVYDALDVLGVHRIDHGVRAVEDPQLVRRLAQDHVALNICVSSNLALLYPDLSNHPVGALYEAGIPVTINTDDPQLLGVTLNDEFQMVSEALGWKVEDLTRVTEHAISAAFCEESKKRELRKSLLESLS</sequence>
<dbReference type="EMBL" id="LR792683">
    <property type="protein sequence ID" value="CAB3392305.1"/>
    <property type="molecule type" value="Genomic_DNA"/>
</dbReference>
<reference evidence="7 8" key="1">
    <citation type="submission" date="2020-04" db="EMBL/GenBank/DDBJ databases">
        <authorList>
            <person name="Hogendoorn C."/>
        </authorList>
    </citation>
    <scope>NUCLEOTIDE SEQUENCE [LARGE SCALE GENOMIC DNA]</scope>
    <source>
        <strain evidence="7">COOX1</strain>
    </source>
</reference>
<evidence type="ECO:0000256" key="3">
    <source>
        <dbReference type="ARBA" id="ARBA00022723"/>
    </source>
</evidence>
<dbReference type="SUPFAM" id="SSF51556">
    <property type="entry name" value="Metallo-dependent hydrolases"/>
    <property type="match status" value="1"/>
</dbReference>
<dbReference type="InterPro" id="IPR032466">
    <property type="entry name" value="Metal_Hydrolase"/>
</dbReference>
<evidence type="ECO:0000313" key="8">
    <source>
        <dbReference type="Proteomes" id="UP000502196"/>
    </source>
</evidence>
<dbReference type="GO" id="GO:0046872">
    <property type="term" value="F:metal ion binding"/>
    <property type="evidence" value="ECO:0007669"/>
    <property type="project" value="UniProtKB-KW"/>
</dbReference>
<dbReference type="Pfam" id="PF00962">
    <property type="entry name" value="A_deaminase"/>
    <property type="match status" value="1"/>
</dbReference>
<accession>A0A6F9E7N9</accession>
<evidence type="ECO:0000313" key="7">
    <source>
        <dbReference type="EMBL" id="CAB3392305.1"/>
    </source>
</evidence>
<evidence type="ECO:0000259" key="6">
    <source>
        <dbReference type="Pfam" id="PF00962"/>
    </source>
</evidence>
<feature type="domain" description="Adenosine deaminase" evidence="6">
    <location>
        <begin position="12"/>
        <end position="326"/>
    </location>
</feature>
<evidence type="ECO:0000256" key="5">
    <source>
        <dbReference type="ARBA" id="ARBA00022833"/>
    </source>
</evidence>
<dbReference type="GO" id="GO:0019239">
    <property type="term" value="F:deaminase activity"/>
    <property type="evidence" value="ECO:0007669"/>
    <property type="project" value="InterPro"/>
</dbReference>
<dbReference type="Proteomes" id="UP000502196">
    <property type="component" value="Chromosome"/>
</dbReference>
<gene>
    <name evidence="7" type="ORF">COOX1_1344</name>
</gene>
<keyword evidence="5" id="KW-0862">Zinc</keyword>
<dbReference type="PANTHER" id="PTHR43114">
    <property type="entry name" value="ADENINE DEAMINASE"/>
    <property type="match status" value="1"/>
</dbReference>
<organism evidence="7 8">
    <name type="scientific">Kyrpidia spormannii</name>
    <dbReference type="NCBI Taxonomy" id="2055160"/>
    <lineage>
        <taxon>Bacteria</taxon>
        <taxon>Bacillati</taxon>
        <taxon>Bacillota</taxon>
        <taxon>Bacilli</taxon>
        <taxon>Bacillales</taxon>
        <taxon>Alicyclobacillaceae</taxon>
        <taxon>Kyrpidia</taxon>
    </lineage>
</organism>
<dbReference type="InterPro" id="IPR001365">
    <property type="entry name" value="A_deaminase_dom"/>
</dbReference>
<dbReference type="GO" id="GO:0016814">
    <property type="term" value="F:hydrolase activity, acting on carbon-nitrogen (but not peptide) bonds, in cyclic amidines"/>
    <property type="evidence" value="ECO:0007669"/>
    <property type="project" value="UniProtKB-ARBA"/>
</dbReference>
<proteinExistence type="inferred from homology"/>
<dbReference type="NCBIfam" id="TIGR01430">
    <property type="entry name" value="aden_deam"/>
    <property type="match status" value="1"/>
</dbReference>
<name>A0A6F9E7N9_9BACL</name>
<keyword evidence="3" id="KW-0479">Metal-binding</keyword>
<evidence type="ECO:0000256" key="1">
    <source>
        <dbReference type="ARBA" id="ARBA00001947"/>
    </source>
</evidence>
<dbReference type="InterPro" id="IPR006330">
    <property type="entry name" value="Ado/ade_deaminase"/>
</dbReference>
<dbReference type="EC" id="3.5.4.4" evidence="7"/>
<keyword evidence="4 7" id="KW-0378">Hydrolase</keyword>
<evidence type="ECO:0000256" key="2">
    <source>
        <dbReference type="ARBA" id="ARBA00006676"/>
    </source>
</evidence>
<evidence type="ECO:0000256" key="4">
    <source>
        <dbReference type="ARBA" id="ARBA00022801"/>
    </source>
</evidence>
<dbReference type="Gene3D" id="3.20.20.140">
    <property type="entry name" value="Metal-dependent hydrolases"/>
    <property type="match status" value="1"/>
</dbReference>
<comment type="cofactor">
    <cofactor evidence="1">
        <name>Zn(2+)</name>
        <dbReference type="ChEBI" id="CHEBI:29105"/>
    </cofactor>
</comment>
<comment type="similarity">
    <text evidence="2">Belongs to the metallo-dependent hydrolases superfamily. Adenosine and AMP deaminases family.</text>
</comment>
<protein>
    <submittedName>
        <fullName evidence="7">Adenosine deaminase</fullName>
        <ecNumber evidence="7">3.5.4.4</ecNumber>
    </submittedName>
</protein>